<sequence>MCFYDFMLDFLGDETPLGDLAAFIKNDTGYPKSLYQPEKILAYFHSMPTADHTFIESVKRAIQLYVRYHINHPEYDIAFGEKKEISDS</sequence>
<reference evidence="2 3" key="1">
    <citation type="submission" date="2017-04" db="EMBL/GenBank/DDBJ databases">
        <authorList>
            <person name="Veseli I.A."/>
            <person name="Tang C."/>
            <person name="Pombert J.-F."/>
        </authorList>
    </citation>
    <scope>NUCLEOTIDE SEQUENCE [LARGE SCALE GENOMIC DNA]</scope>
    <source>
        <strain evidence="2 3">ATCC 700373</strain>
    </source>
</reference>
<dbReference type="Gene3D" id="1.10.150.260">
    <property type="entry name" value="YozE SAM-like"/>
    <property type="match status" value="1"/>
</dbReference>
<gene>
    <name evidence="2" type="ORF">B5P37_03985</name>
</gene>
<dbReference type="RefSeq" id="WP_085237008.1">
    <property type="nucleotide sequence ID" value="NZ_CP020773.1"/>
</dbReference>
<dbReference type="KEGG" id="slz:B5P37_03985"/>
<proteinExistence type="predicted"/>
<dbReference type="AlphaFoldDB" id="A0AAC9RTS2"/>
<name>A0AAC9RTS2_9STAP</name>
<evidence type="ECO:0000313" key="2">
    <source>
        <dbReference type="EMBL" id="ARJ50530.1"/>
    </source>
</evidence>
<dbReference type="SUPFAM" id="SSF140652">
    <property type="entry name" value="YozE-like"/>
    <property type="match status" value="1"/>
</dbReference>
<keyword evidence="3" id="KW-1185">Reference proteome</keyword>
<dbReference type="EMBL" id="CP020773">
    <property type="protein sequence ID" value="ARJ50530.1"/>
    <property type="molecule type" value="Genomic_DNA"/>
</dbReference>
<evidence type="ECO:0000313" key="3">
    <source>
        <dbReference type="Proteomes" id="UP000242864"/>
    </source>
</evidence>
<organism evidence="2 3">
    <name type="scientific">Staphylococcus lutrae</name>
    <dbReference type="NCBI Taxonomy" id="155085"/>
    <lineage>
        <taxon>Bacteria</taxon>
        <taxon>Bacillati</taxon>
        <taxon>Bacillota</taxon>
        <taxon>Bacilli</taxon>
        <taxon>Bacillales</taxon>
        <taxon>Staphylococcaceae</taxon>
        <taxon>Staphylococcus</taxon>
    </lineage>
</organism>
<protein>
    <recommendedName>
        <fullName evidence="1">YozE SAM-like domain-containing protein</fullName>
    </recommendedName>
</protein>
<feature type="domain" description="YozE SAM-like" evidence="1">
    <location>
        <begin position="3"/>
        <end position="65"/>
    </location>
</feature>
<dbReference type="InterPro" id="IPR036806">
    <property type="entry name" value="YozE_SAM-like_sf"/>
</dbReference>
<dbReference type="Proteomes" id="UP000242864">
    <property type="component" value="Chromosome"/>
</dbReference>
<dbReference type="InterPro" id="IPR023089">
    <property type="entry name" value="YozE_SAM-like"/>
</dbReference>
<evidence type="ECO:0000259" key="1">
    <source>
        <dbReference type="Pfam" id="PF06855"/>
    </source>
</evidence>
<accession>A0AAC9RTS2</accession>
<dbReference type="Pfam" id="PF06855">
    <property type="entry name" value="YozE_SAM_like"/>
    <property type="match status" value="1"/>
</dbReference>